<evidence type="ECO:0000313" key="5">
    <source>
        <dbReference type="Proteomes" id="UP000237466"/>
    </source>
</evidence>
<evidence type="ECO:0000259" key="3">
    <source>
        <dbReference type="PROSITE" id="PS51186"/>
    </source>
</evidence>
<dbReference type="AlphaFoldDB" id="A0A2S3R5T4"/>
<evidence type="ECO:0000256" key="2">
    <source>
        <dbReference type="ARBA" id="ARBA00072224"/>
    </source>
</evidence>
<feature type="domain" description="N-acetyltransferase" evidence="3">
    <location>
        <begin position="7"/>
        <end position="150"/>
    </location>
</feature>
<dbReference type="Proteomes" id="UP000237466">
    <property type="component" value="Unassembled WGS sequence"/>
</dbReference>
<reference evidence="4 5" key="1">
    <citation type="journal article" date="2018" name="Front. Microbiol.">
        <title>Phylogeny of Vibrio vulnificus from the Analysis of the Core-Genome: Implications for Intra-Species Taxonomy.</title>
        <authorList>
            <person name="Roig F.J."/>
            <person name="Gonzalez-Candelas F."/>
            <person name="Sanjuan E."/>
            <person name="Fouz B."/>
            <person name="Feil E.J."/>
            <person name="Llorens C."/>
            <person name="Baker-Austin C."/>
            <person name="Oliver J.D."/>
            <person name="Danin-Poleg Y."/>
            <person name="Gibas C.J."/>
            <person name="Kashi Y."/>
            <person name="Gulig P.A."/>
            <person name="Morrison S.S."/>
            <person name="Amaro C."/>
        </authorList>
    </citation>
    <scope>NUCLEOTIDE SEQUENCE [LARGE SCALE GENOMIC DNA]</scope>
    <source>
        <strain evidence="4 5">CECT4608</strain>
    </source>
</reference>
<sequence length="150" mass="16902">MIQWQLLPFAQLSNTQLYQLLKLRVDVFVVEQNCPYPELDGHDTKPGVYHLLGYQGEELVACSRLLPAGTTYPHASIGRVATSASARGNGLGHQLLNQALQCCDELWPNTIIDIGAQQHLEAFYQHHGFRTVSDMYLEDEIPHIDMRKGD</sequence>
<comment type="caution">
    <text evidence="4">The sequence shown here is derived from an EMBL/GenBank/DDBJ whole genome shotgun (WGS) entry which is preliminary data.</text>
</comment>
<dbReference type="PROSITE" id="PS51186">
    <property type="entry name" value="GNAT"/>
    <property type="match status" value="1"/>
</dbReference>
<evidence type="ECO:0000256" key="1">
    <source>
        <dbReference type="ARBA" id="ARBA00009623"/>
    </source>
</evidence>
<comment type="similarity">
    <text evidence="1">Belongs to the UPF0039 (ElaA) family.</text>
</comment>
<dbReference type="FunFam" id="3.40.630.30:FF:000035">
    <property type="entry name" value="GNAT family N-acetyltransferase"/>
    <property type="match status" value="1"/>
</dbReference>
<dbReference type="Pfam" id="PF13673">
    <property type="entry name" value="Acetyltransf_10"/>
    <property type="match status" value="1"/>
</dbReference>
<organism evidence="4 5">
    <name type="scientific">Vibrio vulnificus</name>
    <dbReference type="NCBI Taxonomy" id="672"/>
    <lineage>
        <taxon>Bacteria</taxon>
        <taxon>Pseudomonadati</taxon>
        <taxon>Pseudomonadota</taxon>
        <taxon>Gammaproteobacteria</taxon>
        <taxon>Vibrionales</taxon>
        <taxon>Vibrionaceae</taxon>
        <taxon>Vibrio</taxon>
    </lineage>
</organism>
<name>A0A2S3R5T4_VIBVL</name>
<proteinExistence type="inferred from homology"/>
<keyword evidence="4" id="KW-0808">Transferase</keyword>
<dbReference type="InterPro" id="IPR016181">
    <property type="entry name" value="Acyl_CoA_acyltransferase"/>
</dbReference>
<dbReference type="InterPro" id="IPR000182">
    <property type="entry name" value="GNAT_dom"/>
</dbReference>
<dbReference type="EMBL" id="PDGH01000054">
    <property type="protein sequence ID" value="POB49070.1"/>
    <property type="molecule type" value="Genomic_DNA"/>
</dbReference>
<dbReference type="Gene3D" id="3.40.630.30">
    <property type="match status" value="1"/>
</dbReference>
<dbReference type="RefSeq" id="WP_103199984.1">
    <property type="nucleotide sequence ID" value="NZ_PDGH01000054.1"/>
</dbReference>
<accession>A0A2S3R5T4</accession>
<dbReference type="GO" id="GO:0016747">
    <property type="term" value="F:acyltransferase activity, transferring groups other than amino-acyl groups"/>
    <property type="evidence" value="ECO:0007669"/>
    <property type="project" value="InterPro"/>
</dbReference>
<protein>
    <recommendedName>
        <fullName evidence="2">Protein ElaA</fullName>
    </recommendedName>
</protein>
<dbReference type="SUPFAM" id="SSF55729">
    <property type="entry name" value="Acyl-CoA N-acyltransferases (Nat)"/>
    <property type="match status" value="1"/>
</dbReference>
<gene>
    <name evidence="4" type="ORF">CRN52_06275</name>
</gene>
<evidence type="ECO:0000313" key="4">
    <source>
        <dbReference type="EMBL" id="POB49070.1"/>
    </source>
</evidence>
<dbReference type="CDD" id="cd04301">
    <property type="entry name" value="NAT_SF"/>
    <property type="match status" value="1"/>
</dbReference>